<protein>
    <submittedName>
        <fullName evidence="11">Methyl-accepting chemotaxis protein</fullName>
    </submittedName>
</protein>
<keyword evidence="5" id="KW-0175">Coiled coil</keyword>
<evidence type="ECO:0000256" key="1">
    <source>
        <dbReference type="ARBA" id="ARBA00004370"/>
    </source>
</evidence>
<evidence type="ECO:0000313" key="11">
    <source>
        <dbReference type="EMBL" id="QAA92936.1"/>
    </source>
</evidence>
<evidence type="ECO:0000259" key="9">
    <source>
        <dbReference type="PROSITE" id="PS50192"/>
    </source>
</evidence>
<feature type="domain" description="T-SNARE coiled-coil homology" evidence="9">
    <location>
        <begin position="304"/>
        <end position="366"/>
    </location>
</feature>
<feature type="domain" description="HAMP" evidence="10">
    <location>
        <begin position="88"/>
        <end position="140"/>
    </location>
</feature>
<comment type="similarity">
    <text evidence="3">Belongs to the methyl-accepting chemotaxis (MCP) protein family.</text>
</comment>
<keyword evidence="4" id="KW-0807">Transducer</keyword>
<keyword evidence="7" id="KW-1133">Transmembrane helix</keyword>
<dbReference type="CDD" id="cd06225">
    <property type="entry name" value="HAMP"/>
    <property type="match status" value="1"/>
</dbReference>
<dbReference type="Pfam" id="PF00672">
    <property type="entry name" value="HAMP"/>
    <property type="match status" value="1"/>
</dbReference>
<feature type="transmembrane region" description="Helical" evidence="7">
    <location>
        <begin position="66"/>
        <end position="86"/>
    </location>
</feature>
<evidence type="ECO:0000313" key="12">
    <source>
        <dbReference type="Proteomes" id="UP000283474"/>
    </source>
</evidence>
<keyword evidence="2" id="KW-0488">Methylation</keyword>
<evidence type="ECO:0000256" key="6">
    <source>
        <dbReference type="SAM" id="MobiDB-lite"/>
    </source>
</evidence>
<evidence type="ECO:0000256" key="5">
    <source>
        <dbReference type="SAM" id="Coils"/>
    </source>
</evidence>
<organism evidence="11 12">
    <name type="scientific">Pollutimonas thiosulfatoxidans</name>
    <dbReference type="NCBI Taxonomy" id="2028345"/>
    <lineage>
        <taxon>Bacteria</taxon>
        <taxon>Pseudomonadati</taxon>
        <taxon>Pseudomonadota</taxon>
        <taxon>Betaproteobacteria</taxon>
        <taxon>Burkholderiales</taxon>
        <taxon>Alcaligenaceae</taxon>
        <taxon>Pollutimonas</taxon>
    </lineage>
</organism>
<dbReference type="InterPro" id="IPR003660">
    <property type="entry name" value="HAMP_dom"/>
</dbReference>
<dbReference type="CDD" id="cd11386">
    <property type="entry name" value="MCP_signal"/>
    <property type="match status" value="1"/>
</dbReference>
<keyword evidence="7" id="KW-0472">Membrane</keyword>
<dbReference type="GO" id="GO:0005886">
    <property type="term" value="C:plasma membrane"/>
    <property type="evidence" value="ECO:0007669"/>
    <property type="project" value="TreeGrafter"/>
</dbReference>
<dbReference type="PANTHER" id="PTHR43531:SF14">
    <property type="entry name" value="METHYL-ACCEPTING CHEMOTAXIS PROTEIN I-RELATED"/>
    <property type="match status" value="1"/>
</dbReference>
<feature type="transmembrane region" description="Helical" evidence="7">
    <location>
        <begin position="12"/>
        <end position="31"/>
    </location>
</feature>
<dbReference type="RefSeq" id="WP_128353988.1">
    <property type="nucleotide sequence ID" value="NZ_CP022987.1"/>
</dbReference>
<dbReference type="SMART" id="SM00283">
    <property type="entry name" value="MA"/>
    <property type="match status" value="1"/>
</dbReference>
<feature type="domain" description="Methyl-accepting transducer" evidence="8">
    <location>
        <begin position="145"/>
        <end position="374"/>
    </location>
</feature>
<name>A0A410G9H2_9BURK</name>
<feature type="compositionally biased region" description="Low complexity" evidence="6">
    <location>
        <begin position="471"/>
        <end position="489"/>
    </location>
</feature>
<proteinExistence type="inferred from homology"/>
<evidence type="ECO:0000259" key="8">
    <source>
        <dbReference type="PROSITE" id="PS50111"/>
    </source>
</evidence>
<dbReference type="OrthoDB" id="9806477at2"/>
<evidence type="ECO:0000256" key="7">
    <source>
        <dbReference type="SAM" id="Phobius"/>
    </source>
</evidence>
<dbReference type="EMBL" id="CP022987">
    <property type="protein sequence ID" value="QAA92936.1"/>
    <property type="molecule type" value="Genomic_DNA"/>
</dbReference>
<dbReference type="PROSITE" id="PS50111">
    <property type="entry name" value="CHEMOTAXIS_TRANSDUC_2"/>
    <property type="match status" value="1"/>
</dbReference>
<dbReference type="SMART" id="SM00304">
    <property type="entry name" value="HAMP"/>
    <property type="match status" value="1"/>
</dbReference>
<evidence type="ECO:0000259" key="10">
    <source>
        <dbReference type="PROSITE" id="PS50885"/>
    </source>
</evidence>
<dbReference type="GO" id="GO:0004888">
    <property type="term" value="F:transmembrane signaling receptor activity"/>
    <property type="evidence" value="ECO:0007669"/>
    <property type="project" value="TreeGrafter"/>
</dbReference>
<evidence type="ECO:0000256" key="2">
    <source>
        <dbReference type="ARBA" id="ARBA00022481"/>
    </source>
</evidence>
<gene>
    <name evidence="11" type="ORF">CKA81_03065</name>
</gene>
<dbReference type="Pfam" id="PF00015">
    <property type="entry name" value="MCPsignal"/>
    <property type="match status" value="1"/>
</dbReference>
<dbReference type="SUPFAM" id="SSF58104">
    <property type="entry name" value="Methyl-accepting chemotaxis protein (MCP) signaling domain"/>
    <property type="match status" value="1"/>
</dbReference>
<dbReference type="GO" id="GO:0007165">
    <property type="term" value="P:signal transduction"/>
    <property type="evidence" value="ECO:0007669"/>
    <property type="project" value="UniProtKB-KW"/>
</dbReference>
<reference evidence="11 12" key="1">
    <citation type="submission" date="2017-08" db="EMBL/GenBank/DDBJ databases">
        <authorList>
            <person name="Park S.-J."/>
            <person name="Kim H."/>
        </authorList>
    </citation>
    <scope>NUCLEOTIDE SEQUENCE [LARGE SCALE GENOMIC DNA]</scope>
    <source>
        <strain evidence="12">ye3</strain>
    </source>
</reference>
<dbReference type="KEGG" id="pus:CKA81_03065"/>
<dbReference type="PROSITE" id="PS50885">
    <property type="entry name" value="HAMP"/>
    <property type="match status" value="1"/>
</dbReference>
<dbReference type="InterPro" id="IPR051310">
    <property type="entry name" value="MCP_chemotaxis"/>
</dbReference>
<dbReference type="InterPro" id="IPR004089">
    <property type="entry name" value="MCPsignal_dom"/>
</dbReference>
<keyword evidence="7" id="KW-0812">Transmembrane</keyword>
<accession>A0A410G9H2</accession>
<evidence type="ECO:0000256" key="4">
    <source>
        <dbReference type="PROSITE-ProRule" id="PRU00284"/>
    </source>
</evidence>
<sequence>MFRQLQLKTSLFIIVALLSLLTLIAVAMGWYNQQQTLAALDVMMAQSGGGSAEVKAAYASTLQARYVSAGLVVLSLLLAIVACVAVSRTVIRPLKRVGDYFAHIAAGDLTQRIDVPSHNEMGMLYAALKRMQESLGRIVGSVRHGMEEINLGSQQIVAGNTNLSSRTEQQAAALQQTAASMEELASTVKQNADNARQANQLAATASEVAQRGGQAVGEVVATMQGISASSRKISDIVGVIDSIAFQTNILALNAAVEAARAGEQGKGFAVVASEVRALAQRSAQAAKEIKGLIEDSVKKVTEGSAQVERAGSTMEEIVTSVARVTDIMGEISAATTEQSSGIDQINHAVSQMDLVTQQNAVLVQEAASSAAGLREQVANVSGAVSSFKTSGAEVIDVAARQVASSARPAVAHRRSSEPSGTTSRDKPPAALGHKAGSADQIRVPPASKPASATAGQAPRPTAGNGGNGGKAVPAPSRPAAAATAGAAAPSYVMKPAGSSKQEPVSDDDWVEF</sequence>
<dbReference type="Gene3D" id="1.10.287.950">
    <property type="entry name" value="Methyl-accepting chemotaxis protein"/>
    <property type="match status" value="1"/>
</dbReference>
<keyword evidence="12" id="KW-1185">Reference proteome</keyword>
<dbReference type="GO" id="GO:0006935">
    <property type="term" value="P:chemotaxis"/>
    <property type="evidence" value="ECO:0007669"/>
    <property type="project" value="TreeGrafter"/>
</dbReference>
<dbReference type="InterPro" id="IPR000727">
    <property type="entry name" value="T_SNARE_dom"/>
</dbReference>
<dbReference type="FunFam" id="1.10.287.950:FF:000001">
    <property type="entry name" value="Methyl-accepting chemotaxis sensory transducer"/>
    <property type="match status" value="1"/>
</dbReference>
<dbReference type="PANTHER" id="PTHR43531">
    <property type="entry name" value="PROTEIN ICFG"/>
    <property type="match status" value="1"/>
</dbReference>
<dbReference type="Proteomes" id="UP000283474">
    <property type="component" value="Chromosome"/>
</dbReference>
<feature type="region of interest" description="Disordered" evidence="6">
    <location>
        <begin position="402"/>
        <end position="512"/>
    </location>
</feature>
<comment type="subcellular location">
    <subcellularLocation>
        <location evidence="1">Membrane</location>
    </subcellularLocation>
</comment>
<dbReference type="PROSITE" id="PS50192">
    <property type="entry name" value="T_SNARE"/>
    <property type="match status" value="1"/>
</dbReference>
<dbReference type="AlphaFoldDB" id="A0A410G9H2"/>
<evidence type="ECO:0000256" key="3">
    <source>
        <dbReference type="ARBA" id="ARBA00029447"/>
    </source>
</evidence>
<feature type="coiled-coil region" evidence="5">
    <location>
        <begin position="164"/>
        <end position="198"/>
    </location>
</feature>